<evidence type="ECO:0000256" key="2">
    <source>
        <dbReference type="PROSITE-ProRule" id="PRU00047"/>
    </source>
</evidence>
<dbReference type="PANTHER" id="PTHR24559">
    <property type="entry name" value="TRANSPOSON TY3-I GAG-POL POLYPROTEIN"/>
    <property type="match status" value="1"/>
</dbReference>
<feature type="compositionally biased region" description="Polar residues" evidence="3">
    <location>
        <begin position="483"/>
        <end position="499"/>
    </location>
</feature>
<accession>A0A8H8P1F0</accession>
<dbReference type="InterPro" id="IPR000477">
    <property type="entry name" value="RT_dom"/>
</dbReference>
<sequence>MSRQLRSGRSYDALKEPQVPKQKTQQRKAAGAKANANEQASETNTPGEKSPRESVHILGTGKRQGVALIGNNAVKLALSAYAALTNRAPPIRRVLSWPTPAIKTRMIADSPKEGEAAFPRNAEAAVRVPGEQELTPGGTNRAPAAIRVPETPLTTTRRKDTSLDNNVEGEPLLAQYVVNDNTSKMPSVSSEQRKRRRRKSKGNTRDLIGSPSNESKSMANYEGLTWDEEVQHVNGKDPGGPNTSLPDISKWVNPNWSWLDYIPKSNEQSAETNGESIQVNALIFKVDENYVYNNNKYVEVLRNLRNQDQPESTHSQSQGASPLQVCQTHQVTVEEIDKETEATETSWTRSYVGKGKGKKKPRERIRKRKRPSLGMALDNLEGREPSVTYQGGGYLEGLISPLSVHPAANTENNQETVPRGDRSGARDKTTTRSRRTNPLYSTMESLAPLLRQGGDRERPHTSIPGSDSEPSNSDLSNSDYSSTNKSISSQSAGTTRQQTSCKLEDIVRKLKKQNKQLEKKIVTQARSGYKAQTPKAYKGKADIDKYNMFIFNYKLYLSDTKLSNRKAVLTVSQFLEDKAATWYMMNVAPDPEAYTMETIYVGLYKYCFPPNFKEEVQRQYNQKQQGDLSVQDYFAKLARLCCRLRDINNRQHVLRIWEGAAQYIKVEWALKYMQPETTDIDTLQEAALAAERAHKIKRKIERLGNNKGNPQKERLRSPPRKNNRHPNYRSLANGSNGRNCNHRSGSYNGNGNRTDKRQDKNRHKTQEGGRKEANTRREKLTSEEQDRLKAAGLCYVCQRSGHLAQDCPKFHKAKPLHIRANTELDKLTQLRDRVKVNAVCVGQKNNATTKHIERNAVKIKDNTRKVPNTLVVKAKIEGKSVQVLLDSGCQTDLILSTLVNQLKLDKTALMKPLQVQLAMAGLQGTLHYCAQARIEYQTVNKNRQFDVGNLDNYNVILGTLFLFQHSVRLSFNPYSVYIGLNKALPLDRDHVLQINSLSTEIVGTRMAELREMLREEAAEVCKPVNGMIPLPPMRAINHRIPLIDKTKVYKFQPSRCPEALKSQFESKARNYLESGRWKHSTGLNAIPMLFLPKKKDGKVELQTVLDKRKQNTNTVKLASPLPLPKDILSKVSRHQYKMLLDGKDAYKQICMVKDDVHKTLFHTPMGTMVSCVMQQGNCNAGATYQALMNHIFAPYIGVFMFVYLDNIVIFSDTLEEHVKHIRTILRVLKQERLFLSPNKMQFLAEELHILGHIVDKQGI</sequence>
<dbReference type="InterPro" id="IPR053134">
    <property type="entry name" value="RNA-dir_DNA_polymerase"/>
</dbReference>
<gene>
    <name evidence="5" type="ORF">RhiXN_07641</name>
</gene>
<evidence type="ECO:0000313" key="5">
    <source>
        <dbReference type="EMBL" id="QRW22605.1"/>
    </source>
</evidence>
<feature type="compositionally biased region" description="Polar residues" evidence="3">
    <location>
        <begin position="38"/>
        <end position="47"/>
    </location>
</feature>
<protein>
    <submittedName>
        <fullName evidence="5">Transposon Ty3-G Gag-Pol polyprotein</fullName>
    </submittedName>
</protein>
<feature type="compositionally biased region" description="Polar residues" evidence="3">
    <location>
        <begin position="178"/>
        <end position="190"/>
    </location>
</feature>
<dbReference type="Gene3D" id="3.30.70.270">
    <property type="match status" value="1"/>
</dbReference>
<dbReference type="InterPro" id="IPR043502">
    <property type="entry name" value="DNA/RNA_pol_sf"/>
</dbReference>
<proteinExistence type="predicted"/>
<dbReference type="Pfam" id="PF00098">
    <property type="entry name" value="zf-CCHC"/>
    <property type="match status" value="1"/>
</dbReference>
<dbReference type="Gene3D" id="3.10.10.10">
    <property type="entry name" value="HIV Type 1 Reverse Transcriptase, subunit A, domain 1"/>
    <property type="match status" value="1"/>
</dbReference>
<dbReference type="GeneID" id="67029920"/>
<feature type="region of interest" description="Disordered" evidence="3">
    <location>
        <begin position="699"/>
        <end position="784"/>
    </location>
</feature>
<feature type="compositionally biased region" description="Basic residues" evidence="3">
    <location>
        <begin position="717"/>
        <end position="727"/>
    </location>
</feature>
<evidence type="ECO:0000313" key="6">
    <source>
        <dbReference type="Proteomes" id="UP000650533"/>
    </source>
</evidence>
<reference evidence="5" key="1">
    <citation type="submission" date="2020-05" db="EMBL/GenBank/DDBJ databases">
        <title>Evolutionary and genomic comparisons of hybrid uninucleate and nonhybrid Rhizoctonia fungi.</title>
        <authorList>
            <person name="Li C."/>
            <person name="Chen X."/>
        </authorList>
    </citation>
    <scope>NUCLEOTIDE SEQUENCE</scope>
    <source>
        <strain evidence="5">AG-1 IA</strain>
    </source>
</reference>
<organism evidence="5 6">
    <name type="scientific">Rhizoctonia solani</name>
    <dbReference type="NCBI Taxonomy" id="456999"/>
    <lineage>
        <taxon>Eukaryota</taxon>
        <taxon>Fungi</taxon>
        <taxon>Dikarya</taxon>
        <taxon>Basidiomycota</taxon>
        <taxon>Agaricomycotina</taxon>
        <taxon>Agaricomycetes</taxon>
        <taxon>Cantharellales</taxon>
        <taxon>Ceratobasidiaceae</taxon>
        <taxon>Rhizoctonia</taxon>
    </lineage>
</organism>
<feature type="region of interest" description="Disordered" evidence="3">
    <location>
        <begin position="1"/>
        <end position="54"/>
    </location>
</feature>
<dbReference type="Gene3D" id="2.40.70.10">
    <property type="entry name" value="Acid Proteases"/>
    <property type="match status" value="1"/>
</dbReference>
<dbReference type="SUPFAM" id="SSF56672">
    <property type="entry name" value="DNA/RNA polymerases"/>
    <property type="match status" value="1"/>
</dbReference>
<dbReference type="InterPro" id="IPR043128">
    <property type="entry name" value="Rev_trsase/Diguanyl_cyclase"/>
</dbReference>
<feature type="compositionally biased region" description="Polar residues" evidence="3">
    <location>
        <begin position="730"/>
        <end position="752"/>
    </location>
</feature>
<dbReference type="Proteomes" id="UP000650533">
    <property type="component" value="Chromosome 9"/>
</dbReference>
<dbReference type="Pfam" id="PF00078">
    <property type="entry name" value="RVT_1"/>
    <property type="match status" value="1"/>
</dbReference>
<feature type="compositionally biased region" description="Low complexity" evidence="3">
    <location>
        <begin position="28"/>
        <end position="37"/>
    </location>
</feature>
<dbReference type="SUPFAM" id="SSF57756">
    <property type="entry name" value="Retrovirus zinc finger-like domains"/>
    <property type="match status" value="1"/>
</dbReference>
<feature type="compositionally biased region" description="Basic and acidic residues" evidence="3">
    <location>
        <begin position="753"/>
        <end position="784"/>
    </location>
</feature>
<dbReference type="EMBL" id="CP059666">
    <property type="protein sequence ID" value="QRW22605.1"/>
    <property type="molecule type" value="Genomic_DNA"/>
</dbReference>
<dbReference type="InterPro" id="IPR001878">
    <property type="entry name" value="Znf_CCHC"/>
</dbReference>
<dbReference type="PANTHER" id="PTHR24559:SF444">
    <property type="entry name" value="REVERSE TRANSCRIPTASE DOMAIN-CONTAINING PROTEIN"/>
    <property type="match status" value="1"/>
</dbReference>
<dbReference type="GO" id="GO:0006397">
    <property type="term" value="P:mRNA processing"/>
    <property type="evidence" value="ECO:0007669"/>
    <property type="project" value="UniProtKB-KW"/>
</dbReference>
<dbReference type="InterPro" id="IPR021109">
    <property type="entry name" value="Peptidase_aspartic_dom_sf"/>
</dbReference>
<dbReference type="KEGG" id="rsx:RhiXN_07641"/>
<dbReference type="SMART" id="SM00343">
    <property type="entry name" value="ZnF_C2HC"/>
    <property type="match status" value="1"/>
</dbReference>
<feature type="region of interest" description="Disordered" evidence="3">
    <location>
        <begin position="307"/>
        <end position="326"/>
    </location>
</feature>
<dbReference type="InterPro" id="IPR036875">
    <property type="entry name" value="Znf_CCHC_sf"/>
</dbReference>
<dbReference type="GO" id="GO:0003676">
    <property type="term" value="F:nucleic acid binding"/>
    <property type="evidence" value="ECO:0007669"/>
    <property type="project" value="InterPro"/>
</dbReference>
<feature type="compositionally biased region" description="Low complexity" evidence="3">
    <location>
        <begin position="471"/>
        <end position="482"/>
    </location>
</feature>
<feature type="compositionally biased region" description="Basic residues" evidence="3">
    <location>
        <begin position="193"/>
        <end position="202"/>
    </location>
</feature>
<evidence type="ECO:0000259" key="4">
    <source>
        <dbReference type="PROSITE" id="PS50158"/>
    </source>
</evidence>
<dbReference type="GO" id="GO:0008270">
    <property type="term" value="F:zinc ion binding"/>
    <property type="evidence" value="ECO:0007669"/>
    <property type="project" value="UniProtKB-KW"/>
</dbReference>
<dbReference type="PROSITE" id="PS50158">
    <property type="entry name" value="ZF_CCHC"/>
    <property type="match status" value="1"/>
</dbReference>
<keyword evidence="2" id="KW-0862">Zinc</keyword>
<feature type="region of interest" description="Disordered" evidence="3">
    <location>
        <begin position="339"/>
        <end position="385"/>
    </location>
</feature>
<dbReference type="AlphaFoldDB" id="A0A8H8P1F0"/>
<dbReference type="SUPFAM" id="SSF50630">
    <property type="entry name" value="Acid proteases"/>
    <property type="match status" value="1"/>
</dbReference>
<feature type="domain" description="CCHC-type" evidence="4">
    <location>
        <begin position="794"/>
        <end position="809"/>
    </location>
</feature>
<dbReference type="CDD" id="cd01647">
    <property type="entry name" value="RT_LTR"/>
    <property type="match status" value="1"/>
</dbReference>
<keyword evidence="1" id="KW-0507">mRNA processing</keyword>
<feature type="region of interest" description="Disordered" evidence="3">
    <location>
        <begin position="410"/>
        <end position="499"/>
    </location>
</feature>
<keyword evidence="2" id="KW-0479">Metal-binding</keyword>
<name>A0A8H8P1F0_9AGAM</name>
<feature type="compositionally biased region" description="Basic residues" evidence="3">
    <location>
        <begin position="355"/>
        <end position="371"/>
    </location>
</feature>
<dbReference type="CDD" id="cd00303">
    <property type="entry name" value="retropepsin_like"/>
    <property type="match status" value="1"/>
</dbReference>
<dbReference type="RefSeq" id="XP_043182842.1">
    <property type="nucleotide sequence ID" value="XM_043327457.1"/>
</dbReference>
<evidence type="ECO:0000256" key="1">
    <source>
        <dbReference type="ARBA" id="ARBA00022664"/>
    </source>
</evidence>
<evidence type="ECO:0000256" key="3">
    <source>
        <dbReference type="SAM" id="MobiDB-lite"/>
    </source>
</evidence>
<feature type="region of interest" description="Disordered" evidence="3">
    <location>
        <begin position="151"/>
        <end position="218"/>
    </location>
</feature>
<keyword evidence="2" id="KW-0863">Zinc-finger</keyword>
<feature type="compositionally biased region" description="Basic and acidic residues" evidence="3">
    <location>
        <begin position="418"/>
        <end position="430"/>
    </location>
</feature>